<accession>A0A853FBJ5</accession>
<dbReference type="SUPFAM" id="SSF46785">
    <property type="entry name" value="Winged helix' DNA-binding domain"/>
    <property type="match status" value="1"/>
</dbReference>
<dbReference type="OrthoDB" id="8582866at2"/>
<dbReference type="SMART" id="SM00345">
    <property type="entry name" value="HTH_GNTR"/>
    <property type="match status" value="1"/>
</dbReference>
<dbReference type="PRINTS" id="PR00035">
    <property type="entry name" value="HTHGNTR"/>
</dbReference>
<sequence>MTQNLNAALRRQSRLPLSLKIKYVLRSRLERGEWPVGARIPTLPELMREYGVSRATLRAALDELEAEGLIERTRGKGTYVIGDAAKEHWLMLPTDWKSLVKHIEHLRVRFDVLETGLGSLPPELADAHVASSYWWSMRVNWTDSLPYSLNTVYVASRLAERQLERFETEPVLPVLARHFRSELRTATQVLTIRGADATAARHLDVEIGVPVAQALRVAKNARGETVYAARVLYPAKYLYIETHFHPFDE</sequence>
<dbReference type="Pfam" id="PF00392">
    <property type="entry name" value="GntR"/>
    <property type="match status" value="1"/>
</dbReference>
<dbReference type="AlphaFoldDB" id="A0A853FBJ5"/>
<evidence type="ECO:0000256" key="1">
    <source>
        <dbReference type="ARBA" id="ARBA00023015"/>
    </source>
</evidence>
<gene>
    <name evidence="5" type="ORF">H0A68_14700</name>
</gene>
<name>A0A853FBJ5_9BURK</name>
<dbReference type="Gene3D" id="1.10.10.10">
    <property type="entry name" value="Winged helix-like DNA-binding domain superfamily/Winged helix DNA-binding domain"/>
    <property type="match status" value="1"/>
</dbReference>
<dbReference type="Proteomes" id="UP000580517">
    <property type="component" value="Unassembled WGS sequence"/>
</dbReference>
<dbReference type="SUPFAM" id="SSF64288">
    <property type="entry name" value="Chorismate lyase-like"/>
    <property type="match status" value="1"/>
</dbReference>
<dbReference type="InterPro" id="IPR000524">
    <property type="entry name" value="Tscrpt_reg_HTH_GntR"/>
</dbReference>
<dbReference type="GO" id="GO:0003700">
    <property type="term" value="F:DNA-binding transcription factor activity"/>
    <property type="evidence" value="ECO:0007669"/>
    <property type="project" value="InterPro"/>
</dbReference>
<organism evidence="5 6">
    <name type="scientific">Allopusillimonas soli</name>
    <dbReference type="NCBI Taxonomy" id="659016"/>
    <lineage>
        <taxon>Bacteria</taxon>
        <taxon>Pseudomonadati</taxon>
        <taxon>Pseudomonadota</taxon>
        <taxon>Betaproteobacteria</taxon>
        <taxon>Burkholderiales</taxon>
        <taxon>Alcaligenaceae</taxon>
        <taxon>Allopusillimonas</taxon>
    </lineage>
</organism>
<dbReference type="CDD" id="cd07377">
    <property type="entry name" value="WHTH_GntR"/>
    <property type="match status" value="1"/>
</dbReference>
<dbReference type="PANTHER" id="PTHR44846:SF1">
    <property type="entry name" value="MANNOSYL-D-GLYCERATE TRANSPORT_METABOLISM SYSTEM REPRESSOR MNGR-RELATED"/>
    <property type="match status" value="1"/>
</dbReference>
<dbReference type="PROSITE" id="PS50949">
    <property type="entry name" value="HTH_GNTR"/>
    <property type="match status" value="1"/>
</dbReference>
<dbReference type="SMART" id="SM00866">
    <property type="entry name" value="UTRA"/>
    <property type="match status" value="1"/>
</dbReference>
<dbReference type="RefSeq" id="WP_129970065.1">
    <property type="nucleotide sequence ID" value="NZ_JACCEW010000004.1"/>
</dbReference>
<keyword evidence="6" id="KW-1185">Reference proteome</keyword>
<dbReference type="InterPro" id="IPR036388">
    <property type="entry name" value="WH-like_DNA-bd_sf"/>
</dbReference>
<dbReference type="GO" id="GO:0003677">
    <property type="term" value="F:DNA binding"/>
    <property type="evidence" value="ECO:0007669"/>
    <property type="project" value="UniProtKB-KW"/>
</dbReference>
<dbReference type="Gene3D" id="3.40.1410.10">
    <property type="entry name" value="Chorismate lyase-like"/>
    <property type="match status" value="1"/>
</dbReference>
<protein>
    <submittedName>
        <fullName evidence="5">GntR family transcriptional regulator</fullName>
    </submittedName>
</protein>
<evidence type="ECO:0000259" key="4">
    <source>
        <dbReference type="PROSITE" id="PS50949"/>
    </source>
</evidence>
<keyword evidence="1" id="KW-0805">Transcription regulation</keyword>
<evidence type="ECO:0000313" key="5">
    <source>
        <dbReference type="EMBL" id="NYT38135.1"/>
    </source>
</evidence>
<dbReference type="InterPro" id="IPR036390">
    <property type="entry name" value="WH_DNA-bd_sf"/>
</dbReference>
<keyword evidence="2" id="KW-0238">DNA-binding</keyword>
<evidence type="ECO:0000256" key="2">
    <source>
        <dbReference type="ARBA" id="ARBA00023125"/>
    </source>
</evidence>
<dbReference type="InterPro" id="IPR011663">
    <property type="entry name" value="UTRA"/>
</dbReference>
<evidence type="ECO:0000256" key="3">
    <source>
        <dbReference type="ARBA" id="ARBA00023163"/>
    </source>
</evidence>
<comment type="caution">
    <text evidence="5">The sequence shown here is derived from an EMBL/GenBank/DDBJ whole genome shotgun (WGS) entry which is preliminary data.</text>
</comment>
<dbReference type="Pfam" id="PF07702">
    <property type="entry name" value="UTRA"/>
    <property type="match status" value="1"/>
</dbReference>
<reference evidence="5 6" key="1">
    <citation type="submission" date="2020-07" db="EMBL/GenBank/DDBJ databases">
        <title>Taxonomic revisions and descriptions of new bacterial species based on genomic comparisons in the high-G+C-content subgroup of the family Alcaligenaceae.</title>
        <authorList>
            <person name="Szabo A."/>
            <person name="Felfoldi T."/>
        </authorList>
    </citation>
    <scope>NUCLEOTIDE SEQUENCE [LARGE SCALE GENOMIC DNA]</scope>
    <source>
        <strain evidence="5 6">DSM 25264</strain>
    </source>
</reference>
<feature type="domain" description="HTH gntR-type" evidence="4">
    <location>
        <begin position="15"/>
        <end position="83"/>
    </location>
</feature>
<dbReference type="InterPro" id="IPR050679">
    <property type="entry name" value="Bact_HTH_transcr_reg"/>
</dbReference>
<keyword evidence="3" id="KW-0804">Transcription</keyword>
<proteinExistence type="predicted"/>
<evidence type="ECO:0000313" key="6">
    <source>
        <dbReference type="Proteomes" id="UP000580517"/>
    </source>
</evidence>
<dbReference type="PANTHER" id="PTHR44846">
    <property type="entry name" value="MANNOSYL-D-GLYCERATE TRANSPORT/METABOLISM SYSTEM REPRESSOR MNGR-RELATED"/>
    <property type="match status" value="1"/>
</dbReference>
<dbReference type="GO" id="GO:0045892">
    <property type="term" value="P:negative regulation of DNA-templated transcription"/>
    <property type="evidence" value="ECO:0007669"/>
    <property type="project" value="TreeGrafter"/>
</dbReference>
<dbReference type="InterPro" id="IPR028978">
    <property type="entry name" value="Chorismate_lyase_/UTRA_dom_sf"/>
</dbReference>
<dbReference type="EMBL" id="JACCEW010000004">
    <property type="protein sequence ID" value="NYT38135.1"/>
    <property type="molecule type" value="Genomic_DNA"/>
</dbReference>